<organism evidence="2 3">
    <name type="scientific">Hymenobacter volaticus</name>
    <dbReference type="NCBI Taxonomy" id="2932254"/>
    <lineage>
        <taxon>Bacteria</taxon>
        <taxon>Pseudomonadati</taxon>
        <taxon>Bacteroidota</taxon>
        <taxon>Cytophagia</taxon>
        <taxon>Cytophagales</taxon>
        <taxon>Hymenobacteraceae</taxon>
        <taxon>Hymenobacter</taxon>
    </lineage>
</organism>
<feature type="transmembrane region" description="Helical" evidence="1">
    <location>
        <begin position="12"/>
        <end position="36"/>
    </location>
</feature>
<evidence type="ECO:0000256" key="1">
    <source>
        <dbReference type="SAM" id="Phobius"/>
    </source>
</evidence>
<keyword evidence="3" id="KW-1185">Reference proteome</keyword>
<sequence length="175" mass="19347">METSVSPEKPVLRTALVYGVGAGVICALWIVGLYWAGNNPYGPKRLMAIFVPPIAVLLGQWKLRQYYKPDGPGLLRSVGTGLLITFFASVVSGASVYTFARSTGPEPIARHLAEMRHLLEQAKPMFLKEKSGRKQYEQAYRNLAFSAQDLATDDYVRKFLVGLLISIPGGIFLRK</sequence>
<gene>
    <name evidence="2" type="ORF">MUN86_16155</name>
</gene>
<accession>A0ABY4G2N3</accession>
<evidence type="ECO:0000313" key="2">
    <source>
        <dbReference type="EMBL" id="UOQ65088.1"/>
    </source>
</evidence>
<dbReference type="Proteomes" id="UP000830401">
    <property type="component" value="Chromosome"/>
</dbReference>
<protein>
    <submittedName>
        <fullName evidence="2">DUF4199 domain-containing protein</fullName>
    </submittedName>
</protein>
<dbReference type="RefSeq" id="WP_245119097.1">
    <property type="nucleotide sequence ID" value="NZ_CP095061.1"/>
</dbReference>
<proteinExistence type="predicted"/>
<dbReference type="InterPro" id="IPR025250">
    <property type="entry name" value="DUF4199"/>
</dbReference>
<dbReference type="Pfam" id="PF13858">
    <property type="entry name" value="DUF4199"/>
    <property type="match status" value="1"/>
</dbReference>
<keyword evidence="1" id="KW-0472">Membrane</keyword>
<keyword evidence="1" id="KW-1133">Transmembrane helix</keyword>
<feature type="transmembrane region" description="Helical" evidence="1">
    <location>
        <begin position="42"/>
        <end position="61"/>
    </location>
</feature>
<dbReference type="EMBL" id="CP095061">
    <property type="protein sequence ID" value="UOQ65088.1"/>
    <property type="molecule type" value="Genomic_DNA"/>
</dbReference>
<evidence type="ECO:0000313" key="3">
    <source>
        <dbReference type="Proteomes" id="UP000830401"/>
    </source>
</evidence>
<reference evidence="2" key="1">
    <citation type="submission" date="2022-04" db="EMBL/GenBank/DDBJ databases">
        <title>Hymenobacter sp. isolated from the air.</title>
        <authorList>
            <person name="Won M."/>
            <person name="Lee C.-M."/>
            <person name="Woen H.-Y."/>
            <person name="Kwon S.-W."/>
        </authorList>
    </citation>
    <scope>NUCLEOTIDE SEQUENCE</scope>
    <source>
        <strain evidence="2">5420S-77</strain>
    </source>
</reference>
<feature type="transmembrane region" description="Helical" evidence="1">
    <location>
        <begin position="73"/>
        <end position="97"/>
    </location>
</feature>
<name>A0ABY4G2N3_9BACT</name>
<keyword evidence="1" id="KW-0812">Transmembrane</keyword>